<evidence type="ECO:0000313" key="2">
    <source>
        <dbReference type="Proteomes" id="UP000299102"/>
    </source>
</evidence>
<name>A0A4C1UVJ3_EUMVA</name>
<dbReference type="AlphaFoldDB" id="A0A4C1UVJ3"/>
<reference evidence="1 2" key="1">
    <citation type="journal article" date="2019" name="Commun. Biol.">
        <title>The bagworm genome reveals a unique fibroin gene that provides high tensile strength.</title>
        <authorList>
            <person name="Kono N."/>
            <person name="Nakamura H."/>
            <person name="Ohtoshi R."/>
            <person name="Tomita M."/>
            <person name="Numata K."/>
            <person name="Arakawa K."/>
        </authorList>
    </citation>
    <scope>NUCLEOTIDE SEQUENCE [LARGE SCALE GENOMIC DNA]</scope>
</reference>
<sequence>MDKLHVKCLLNADDQAELSACELQPTVTKMKDFSQEKSLKNTPPSINTFPLYLTPSIINSIPTQEAGNALATALSFIKKRGCARNSYRVHGHTTNRFVFSVDRSDPDPALDCSFGFNLHTGLAFDSVQEKLSQARPVRDAVGAAVRRRRGCPRQIGRVVRRAGEGHANGRAIILGHGARPWENYRPWRAARAARAARDELWNVARAELLS</sequence>
<dbReference type="Proteomes" id="UP000299102">
    <property type="component" value="Unassembled WGS sequence"/>
</dbReference>
<protein>
    <submittedName>
        <fullName evidence="1">Uncharacterized protein</fullName>
    </submittedName>
</protein>
<accession>A0A4C1UVJ3</accession>
<evidence type="ECO:0000313" key="1">
    <source>
        <dbReference type="EMBL" id="GBP30513.1"/>
    </source>
</evidence>
<organism evidence="1 2">
    <name type="scientific">Eumeta variegata</name>
    <name type="common">Bagworm moth</name>
    <name type="synonym">Eumeta japonica</name>
    <dbReference type="NCBI Taxonomy" id="151549"/>
    <lineage>
        <taxon>Eukaryota</taxon>
        <taxon>Metazoa</taxon>
        <taxon>Ecdysozoa</taxon>
        <taxon>Arthropoda</taxon>
        <taxon>Hexapoda</taxon>
        <taxon>Insecta</taxon>
        <taxon>Pterygota</taxon>
        <taxon>Neoptera</taxon>
        <taxon>Endopterygota</taxon>
        <taxon>Lepidoptera</taxon>
        <taxon>Glossata</taxon>
        <taxon>Ditrysia</taxon>
        <taxon>Tineoidea</taxon>
        <taxon>Psychidae</taxon>
        <taxon>Oiketicinae</taxon>
        <taxon>Eumeta</taxon>
    </lineage>
</organism>
<comment type="caution">
    <text evidence="1">The sequence shown here is derived from an EMBL/GenBank/DDBJ whole genome shotgun (WGS) entry which is preliminary data.</text>
</comment>
<dbReference type="EMBL" id="BGZK01000234">
    <property type="protein sequence ID" value="GBP30513.1"/>
    <property type="molecule type" value="Genomic_DNA"/>
</dbReference>
<keyword evidence="2" id="KW-1185">Reference proteome</keyword>
<gene>
    <name evidence="1" type="ORF">EVAR_94693_1</name>
</gene>
<proteinExistence type="predicted"/>